<evidence type="ECO:0000256" key="1">
    <source>
        <dbReference type="SAM" id="MobiDB-lite"/>
    </source>
</evidence>
<accession>A0A9K3PKG9</accession>
<reference evidence="2" key="1">
    <citation type="journal article" date="2021" name="Sci. Rep.">
        <title>Diploid genomic architecture of Nitzschia inconspicua, an elite biomass production diatom.</title>
        <authorList>
            <person name="Oliver A."/>
            <person name="Podell S."/>
            <person name="Pinowska A."/>
            <person name="Traller J.C."/>
            <person name="Smith S.R."/>
            <person name="McClure R."/>
            <person name="Beliaev A."/>
            <person name="Bohutskyi P."/>
            <person name="Hill E.A."/>
            <person name="Rabines A."/>
            <person name="Zheng H."/>
            <person name="Allen L.Z."/>
            <person name="Kuo A."/>
            <person name="Grigoriev I.V."/>
            <person name="Allen A.E."/>
            <person name="Hazlebeck D."/>
            <person name="Allen E.E."/>
        </authorList>
    </citation>
    <scope>NUCLEOTIDE SEQUENCE</scope>
    <source>
        <strain evidence="2">Hildebrandi</strain>
    </source>
</reference>
<dbReference type="Proteomes" id="UP000693970">
    <property type="component" value="Unassembled WGS sequence"/>
</dbReference>
<sequence length="182" mass="20458">MNAHSSMQRRTFETPHATWPSPFHPEATAVPDLGDVRSTEDDVVTTIELTDLCAMTMDQDGDNRRVDSKGNRNNVSGKHDTAAATVAVIPPEDVLPMAQQQKVGEHAVEFFVIIAERSYGAMLRWWDFFASFWSCKQDWRSSSDKLCKLRFSFAVQHLDPSFSNILAADILHCLCGHLPKHV</sequence>
<proteinExistence type="predicted"/>
<comment type="caution">
    <text evidence="2">The sequence shown here is derived from an EMBL/GenBank/DDBJ whole genome shotgun (WGS) entry which is preliminary data.</text>
</comment>
<feature type="compositionally biased region" description="Basic and acidic residues" evidence="1">
    <location>
        <begin position="61"/>
        <end position="70"/>
    </location>
</feature>
<evidence type="ECO:0000313" key="3">
    <source>
        <dbReference type="Proteomes" id="UP000693970"/>
    </source>
</evidence>
<reference evidence="2" key="2">
    <citation type="submission" date="2021-04" db="EMBL/GenBank/DDBJ databases">
        <authorList>
            <person name="Podell S."/>
        </authorList>
    </citation>
    <scope>NUCLEOTIDE SEQUENCE</scope>
    <source>
        <strain evidence="2">Hildebrandi</strain>
    </source>
</reference>
<protein>
    <submittedName>
        <fullName evidence="2">Uncharacterized protein</fullName>
    </submittedName>
</protein>
<dbReference type="AlphaFoldDB" id="A0A9K3PKG9"/>
<organism evidence="2 3">
    <name type="scientific">Nitzschia inconspicua</name>
    <dbReference type="NCBI Taxonomy" id="303405"/>
    <lineage>
        <taxon>Eukaryota</taxon>
        <taxon>Sar</taxon>
        <taxon>Stramenopiles</taxon>
        <taxon>Ochrophyta</taxon>
        <taxon>Bacillariophyta</taxon>
        <taxon>Bacillariophyceae</taxon>
        <taxon>Bacillariophycidae</taxon>
        <taxon>Bacillariales</taxon>
        <taxon>Bacillariaceae</taxon>
        <taxon>Nitzschia</taxon>
    </lineage>
</organism>
<dbReference type="EMBL" id="JAGRRH010000018">
    <property type="protein sequence ID" value="KAG7350695.1"/>
    <property type="molecule type" value="Genomic_DNA"/>
</dbReference>
<name>A0A9K3PKG9_9STRA</name>
<evidence type="ECO:0000313" key="2">
    <source>
        <dbReference type="EMBL" id="KAG7350695.1"/>
    </source>
</evidence>
<gene>
    <name evidence="2" type="ORF">IV203_010055</name>
</gene>
<feature type="region of interest" description="Disordered" evidence="1">
    <location>
        <begin position="1"/>
        <end position="24"/>
    </location>
</feature>
<feature type="region of interest" description="Disordered" evidence="1">
    <location>
        <begin position="60"/>
        <end position="79"/>
    </location>
</feature>
<keyword evidence="3" id="KW-1185">Reference proteome</keyword>